<dbReference type="Proteomes" id="UP000824469">
    <property type="component" value="Unassembled WGS sequence"/>
</dbReference>
<dbReference type="EMBL" id="JAHRHJ020000006">
    <property type="protein sequence ID" value="KAH9313469.1"/>
    <property type="molecule type" value="Genomic_DNA"/>
</dbReference>
<name>A0AA38G1U7_TAXCH</name>
<evidence type="ECO:0000313" key="1">
    <source>
        <dbReference type="EMBL" id="KAH9313469.1"/>
    </source>
</evidence>
<feature type="non-terminal residue" evidence="1">
    <location>
        <position position="56"/>
    </location>
</feature>
<organism evidence="1 2">
    <name type="scientific">Taxus chinensis</name>
    <name type="common">Chinese yew</name>
    <name type="synonym">Taxus wallichiana var. chinensis</name>
    <dbReference type="NCBI Taxonomy" id="29808"/>
    <lineage>
        <taxon>Eukaryota</taxon>
        <taxon>Viridiplantae</taxon>
        <taxon>Streptophyta</taxon>
        <taxon>Embryophyta</taxon>
        <taxon>Tracheophyta</taxon>
        <taxon>Spermatophyta</taxon>
        <taxon>Pinopsida</taxon>
        <taxon>Pinidae</taxon>
        <taxon>Conifers II</taxon>
        <taxon>Cupressales</taxon>
        <taxon>Taxaceae</taxon>
        <taxon>Taxus</taxon>
    </lineage>
</organism>
<evidence type="ECO:0000313" key="2">
    <source>
        <dbReference type="Proteomes" id="UP000824469"/>
    </source>
</evidence>
<sequence length="56" mass="6590">NREEELKWDGRLGNRGMNQHLGQQLGSFEIGAWVEMVLFEKDKKKSYEVVELPIEK</sequence>
<reference evidence="1 2" key="1">
    <citation type="journal article" date="2021" name="Nat. Plants">
        <title>The Taxus genome provides insights into paclitaxel biosynthesis.</title>
        <authorList>
            <person name="Xiong X."/>
            <person name="Gou J."/>
            <person name="Liao Q."/>
            <person name="Li Y."/>
            <person name="Zhou Q."/>
            <person name="Bi G."/>
            <person name="Li C."/>
            <person name="Du R."/>
            <person name="Wang X."/>
            <person name="Sun T."/>
            <person name="Guo L."/>
            <person name="Liang H."/>
            <person name="Lu P."/>
            <person name="Wu Y."/>
            <person name="Zhang Z."/>
            <person name="Ro D.K."/>
            <person name="Shang Y."/>
            <person name="Huang S."/>
            <person name="Yan J."/>
        </authorList>
    </citation>
    <scope>NUCLEOTIDE SEQUENCE [LARGE SCALE GENOMIC DNA]</scope>
    <source>
        <strain evidence="1">Ta-2019</strain>
    </source>
</reference>
<accession>A0AA38G1U7</accession>
<feature type="non-terminal residue" evidence="1">
    <location>
        <position position="1"/>
    </location>
</feature>
<dbReference type="AlphaFoldDB" id="A0AA38G1U7"/>
<protein>
    <submittedName>
        <fullName evidence="1">Uncharacterized protein</fullName>
    </submittedName>
</protein>
<proteinExistence type="predicted"/>
<comment type="caution">
    <text evidence="1">The sequence shown here is derived from an EMBL/GenBank/DDBJ whole genome shotgun (WGS) entry which is preliminary data.</text>
</comment>
<keyword evidence="2" id="KW-1185">Reference proteome</keyword>
<gene>
    <name evidence="1" type="ORF">KI387_044588</name>
</gene>